<evidence type="ECO:0000256" key="7">
    <source>
        <dbReference type="ARBA" id="ARBA00023136"/>
    </source>
</evidence>
<dbReference type="InterPro" id="IPR000522">
    <property type="entry name" value="ABC_transptr_permease_BtuC"/>
</dbReference>
<dbReference type="PANTHER" id="PTHR30472">
    <property type="entry name" value="FERRIC ENTEROBACTIN TRANSPORT SYSTEM PERMEASE PROTEIN"/>
    <property type="match status" value="1"/>
</dbReference>
<feature type="transmembrane region" description="Helical" evidence="9">
    <location>
        <begin position="278"/>
        <end position="301"/>
    </location>
</feature>
<name>A0A7W9V144_9ACTN</name>
<keyword evidence="5 9" id="KW-0812">Transmembrane</keyword>
<accession>A0A7W9V144</accession>
<keyword evidence="6 9" id="KW-1133">Transmembrane helix</keyword>
<evidence type="ECO:0000256" key="2">
    <source>
        <dbReference type="ARBA" id="ARBA00007935"/>
    </source>
</evidence>
<keyword evidence="7 9" id="KW-0472">Membrane</keyword>
<feature type="transmembrane region" description="Helical" evidence="9">
    <location>
        <begin position="245"/>
        <end position="266"/>
    </location>
</feature>
<evidence type="ECO:0000256" key="3">
    <source>
        <dbReference type="ARBA" id="ARBA00022448"/>
    </source>
</evidence>
<comment type="caution">
    <text evidence="10">The sequence shown here is derived from an EMBL/GenBank/DDBJ whole genome shotgun (WGS) entry which is preliminary data.</text>
</comment>
<reference evidence="10 11" key="1">
    <citation type="submission" date="2020-08" db="EMBL/GenBank/DDBJ databases">
        <title>Genomic Encyclopedia of Type Strains, Phase III (KMG-III): the genomes of soil and plant-associated and newly described type strains.</title>
        <authorList>
            <person name="Whitman W."/>
        </authorList>
    </citation>
    <scope>NUCLEOTIDE SEQUENCE [LARGE SCALE GENOMIC DNA]</scope>
    <source>
        <strain evidence="10 11">CECT 8305</strain>
    </source>
</reference>
<dbReference type="EMBL" id="JACHJL010000011">
    <property type="protein sequence ID" value="MBB5937409.1"/>
    <property type="molecule type" value="Genomic_DNA"/>
</dbReference>
<evidence type="ECO:0000256" key="8">
    <source>
        <dbReference type="SAM" id="MobiDB-lite"/>
    </source>
</evidence>
<feature type="transmembrane region" description="Helical" evidence="9">
    <location>
        <begin position="202"/>
        <end position="221"/>
    </location>
</feature>
<feature type="compositionally biased region" description="Low complexity" evidence="8">
    <location>
        <begin position="19"/>
        <end position="28"/>
    </location>
</feature>
<dbReference type="GO" id="GO:0033214">
    <property type="term" value="P:siderophore-iron import into cell"/>
    <property type="evidence" value="ECO:0007669"/>
    <property type="project" value="TreeGrafter"/>
</dbReference>
<evidence type="ECO:0000256" key="5">
    <source>
        <dbReference type="ARBA" id="ARBA00022692"/>
    </source>
</evidence>
<dbReference type="InterPro" id="IPR037294">
    <property type="entry name" value="ABC_BtuC-like"/>
</dbReference>
<dbReference type="GO" id="GO:0022857">
    <property type="term" value="F:transmembrane transporter activity"/>
    <property type="evidence" value="ECO:0007669"/>
    <property type="project" value="InterPro"/>
</dbReference>
<organism evidence="10 11">
    <name type="scientific">Streptomyces zagrosensis</name>
    <dbReference type="NCBI Taxonomy" id="1042984"/>
    <lineage>
        <taxon>Bacteria</taxon>
        <taxon>Bacillati</taxon>
        <taxon>Actinomycetota</taxon>
        <taxon>Actinomycetes</taxon>
        <taxon>Kitasatosporales</taxon>
        <taxon>Streptomycetaceae</taxon>
        <taxon>Streptomyces</taxon>
    </lineage>
</organism>
<feature type="transmembrane region" description="Helical" evidence="9">
    <location>
        <begin position="118"/>
        <end position="139"/>
    </location>
</feature>
<comment type="similarity">
    <text evidence="2">Belongs to the binding-protein-dependent transport system permease family. FecCD subfamily.</text>
</comment>
<evidence type="ECO:0000256" key="6">
    <source>
        <dbReference type="ARBA" id="ARBA00022989"/>
    </source>
</evidence>
<dbReference type="PANTHER" id="PTHR30472:SF24">
    <property type="entry name" value="FERRIC ENTEROBACTIN TRANSPORT SYSTEM PERMEASE PROTEIN FEPG"/>
    <property type="match status" value="1"/>
</dbReference>
<feature type="transmembrane region" description="Helical" evidence="9">
    <location>
        <begin position="63"/>
        <end position="84"/>
    </location>
</feature>
<keyword evidence="3" id="KW-0813">Transport</keyword>
<comment type="subcellular location">
    <subcellularLocation>
        <location evidence="1">Cell membrane</location>
        <topology evidence="1">Multi-pass membrane protein</topology>
    </subcellularLocation>
</comment>
<keyword evidence="4" id="KW-1003">Cell membrane</keyword>
<dbReference type="RefSeq" id="WP_184574344.1">
    <property type="nucleotide sequence ID" value="NZ_JACHJL010000011.1"/>
</dbReference>
<protein>
    <submittedName>
        <fullName evidence="10">Iron complex transport system permease protein</fullName>
    </submittedName>
</protein>
<dbReference type="Gene3D" id="1.10.3470.10">
    <property type="entry name" value="ABC transporter involved in vitamin B12 uptake, BtuC"/>
    <property type="match status" value="1"/>
</dbReference>
<feature type="transmembrane region" description="Helical" evidence="9">
    <location>
        <begin position="174"/>
        <end position="195"/>
    </location>
</feature>
<gene>
    <name evidence="10" type="ORF">FHS42_004488</name>
</gene>
<feature type="transmembrane region" description="Helical" evidence="9">
    <location>
        <begin position="359"/>
        <end position="378"/>
    </location>
</feature>
<keyword evidence="11" id="KW-1185">Reference proteome</keyword>
<evidence type="ECO:0000313" key="11">
    <source>
        <dbReference type="Proteomes" id="UP000588098"/>
    </source>
</evidence>
<evidence type="ECO:0000256" key="4">
    <source>
        <dbReference type="ARBA" id="ARBA00022475"/>
    </source>
</evidence>
<sequence length="386" mass="38130">MTDRATHPAPATPEPAPAPEAAQPAPATGRATASPRADFGSVAPSDSIVLRTGTLSWLLPYRAALVSLGLSAVIAVIVALATLASSTGMSVRASLNGLLGTGDPLTVMLVQDFRLPRIVVGLLVGAALGIAGCLTQTLAGNRLATPDVIGVNEGATAAVVASVVGSSTAMVGDWWLGPLGAAGAAALVVLCAGGAGTRGYRVLVVGIGVSTVIGAVSDLVMSRQNDNTAGGVFLWSVGSLSGRDYGVGEPLALCLLVLVPLALVAGRRLSVLRFDDDMAAALGLNVPLLRGLTLALAVALAGVAVGIGGPITFVALASPIIATQLYGPTRVPIVGSALAGAALVAASDALGRVVAPVEIPVGVVTSVLGGPFLLWVLFGGSSSRKA</sequence>
<dbReference type="GO" id="GO:0005886">
    <property type="term" value="C:plasma membrane"/>
    <property type="evidence" value="ECO:0007669"/>
    <property type="project" value="UniProtKB-SubCell"/>
</dbReference>
<dbReference type="Pfam" id="PF01032">
    <property type="entry name" value="FecCD"/>
    <property type="match status" value="1"/>
</dbReference>
<evidence type="ECO:0000313" key="10">
    <source>
        <dbReference type="EMBL" id="MBB5937409.1"/>
    </source>
</evidence>
<evidence type="ECO:0000256" key="1">
    <source>
        <dbReference type="ARBA" id="ARBA00004651"/>
    </source>
</evidence>
<dbReference type="SUPFAM" id="SSF81345">
    <property type="entry name" value="ABC transporter involved in vitamin B12 uptake, BtuC"/>
    <property type="match status" value="1"/>
</dbReference>
<evidence type="ECO:0000256" key="9">
    <source>
        <dbReference type="SAM" id="Phobius"/>
    </source>
</evidence>
<dbReference type="Proteomes" id="UP000588098">
    <property type="component" value="Unassembled WGS sequence"/>
</dbReference>
<proteinExistence type="inferred from homology"/>
<dbReference type="AlphaFoldDB" id="A0A7W9V144"/>
<feature type="region of interest" description="Disordered" evidence="8">
    <location>
        <begin position="1"/>
        <end position="37"/>
    </location>
</feature>